<dbReference type="GO" id="GO:0051087">
    <property type="term" value="F:protein-folding chaperone binding"/>
    <property type="evidence" value="ECO:0007669"/>
    <property type="project" value="TreeGrafter"/>
</dbReference>
<dbReference type="GO" id="GO:0016272">
    <property type="term" value="C:prefoldin complex"/>
    <property type="evidence" value="ECO:0007669"/>
    <property type="project" value="InterPro"/>
</dbReference>
<evidence type="ECO:0000256" key="2">
    <source>
        <dbReference type="ARBA" id="ARBA00023186"/>
    </source>
</evidence>
<dbReference type="PANTHER" id="PTHR21431:SF0">
    <property type="entry name" value="PREFOLDIN SUBUNIT 6"/>
    <property type="match status" value="1"/>
</dbReference>
<dbReference type="GO" id="GO:0051131">
    <property type="term" value="P:chaperone-mediated protein complex assembly"/>
    <property type="evidence" value="ECO:0007669"/>
    <property type="project" value="TreeGrafter"/>
</dbReference>
<name>A0A1D3CRM7_9EIME</name>
<dbReference type="GO" id="GO:0005737">
    <property type="term" value="C:cytoplasm"/>
    <property type="evidence" value="ECO:0007669"/>
    <property type="project" value="TreeGrafter"/>
</dbReference>
<dbReference type="InterPro" id="IPR002777">
    <property type="entry name" value="PFD_beta-like"/>
</dbReference>
<accession>A0A1D3CRM7</accession>
<dbReference type="Pfam" id="PF01920">
    <property type="entry name" value="Prefoldin_2"/>
    <property type="match status" value="1"/>
</dbReference>
<keyword evidence="2" id="KW-0143">Chaperone</keyword>
<protein>
    <submittedName>
        <fullName evidence="3">Prefoldin subunit 6</fullName>
    </submittedName>
</protein>
<dbReference type="Gene3D" id="1.10.287.370">
    <property type="match status" value="1"/>
</dbReference>
<reference evidence="3 4" key="1">
    <citation type="journal article" date="2016" name="BMC Genomics">
        <title>Comparative genomics reveals Cyclospora cayetanensis possesses coccidia-like metabolism and invasion components but unique surface antigens.</title>
        <authorList>
            <person name="Liu S."/>
            <person name="Wang L."/>
            <person name="Zheng H."/>
            <person name="Xu Z."/>
            <person name="Roellig D.M."/>
            <person name="Li N."/>
            <person name="Frace M.A."/>
            <person name="Tang K."/>
            <person name="Arrowood M.J."/>
            <person name="Moss D.M."/>
            <person name="Zhang L."/>
            <person name="Feng Y."/>
            <person name="Xiao L."/>
        </authorList>
    </citation>
    <scope>NUCLEOTIDE SEQUENCE [LARGE SCALE GENOMIC DNA]</scope>
    <source>
        <strain evidence="3 4">CHN_HEN01</strain>
    </source>
</reference>
<dbReference type="PANTHER" id="PTHR21431">
    <property type="entry name" value="PREFOLDIN SUBUNIT 6"/>
    <property type="match status" value="1"/>
</dbReference>
<dbReference type="GO" id="GO:0051082">
    <property type="term" value="F:unfolded protein binding"/>
    <property type="evidence" value="ECO:0007669"/>
    <property type="project" value="InterPro"/>
</dbReference>
<evidence type="ECO:0000313" key="3">
    <source>
        <dbReference type="EMBL" id="OEH73856.1"/>
    </source>
</evidence>
<dbReference type="SUPFAM" id="SSF46579">
    <property type="entry name" value="Prefoldin"/>
    <property type="match status" value="1"/>
</dbReference>
<dbReference type="AlphaFoldDB" id="A0A1D3CRM7"/>
<dbReference type="FunCoup" id="A0A1D3CRM7">
    <property type="interactions" value="179"/>
</dbReference>
<evidence type="ECO:0000313" key="4">
    <source>
        <dbReference type="Proteomes" id="UP000095192"/>
    </source>
</evidence>
<dbReference type="InterPro" id="IPR009053">
    <property type="entry name" value="Prefoldin"/>
</dbReference>
<dbReference type="EMBL" id="JROU02002224">
    <property type="protein sequence ID" value="OEH73856.1"/>
    <property type="molecule type" value="Genomic_DNA"/>
</dbReference>
<comment type="caution">
    <text evidence="3">The sequence shown here is derived from an EMBL/GenBank/DDBJ whole genome shotgun (WGS) entry which is preliminary data.</text>
</comment>
<organism evidence="3 4">
    <name type="scientific">Cyclospora cayetanensis</name>
    <dbReference type="NCBI Taxonomy" id="88456"/>
    <lineage>
        <taxon>Eukaryota</taxon>
        <taxon>Sar</taxon>
        <taxon>Alveolata</taxon>
        <taxon>Apicomplexa</taxon>
        <taxon>Conoidasida</taxon>
        <taxon>Coccidia</taxon>
        <taxon>Eucoccidiorida</taxon>
        <taxon>Eimeriorina</taxon>
        <taxon>Eimeriidae</taxon>
        <taxon>Cyclospora</taxon>
    </lineage>
</organism>
<dbReference type="Proteomes" id="UP000095192">
    <property type="component" value="Unassembled WGS sequence"/>
</dbReference>
<dbReference type="VEuPathDB" id="ToxoDB:cyc_00605"/>
<keyword evidence="4" id="KW-1185">Reference proteome</keyword>
<dbReference type="GO" id="GO:0006457">
    <property type="term" value="P:protein folding"/>
    <property type="evidence" value="ECO:0007669"/>
    <property type="project" value="InterPro"/>
</dbReference>
<gene>
    <name evidence="3" type="ORF">cyc_00605</name>
</gene>
<proteinExistence type="inferred from homology"/>
<dbReference type="InParanoid" id="A0A1D3CRM7"/>
<evidence type="ECO:0000256" key="1">
    <source>
        <dbReference type="ARBA" id="ARBA00008045"/>
    </source>
</evidence>
<dbReference type="CDD" id="cd23161">
    <property type="entry name" value="Prefoldin_6"/>
    <property type="match status" value="1"/>
</dbReference>
<comment type="similarity">
    <text evidence="1">Belongs to the prefoldin subunit beta family.</text>
</comment>
<sequence length="123" mass="14113">MSHEKLKEAMAEFDRLLEKLQTNTRNSSRLATQQNENGAVIRELEAAASDAVIYKMVGPVLIRQNKTEALSTVNKRLEYVKGELQRCDKVDVDTRKQFQEAAQNVEALQKKLLDKQRQQKGRL</sequence>